<dbReference type="InterPro" id="IPR022385">
    <property type="entry name" value="Rhs_assc_core"/>
</dbReference>
<feature type="compositionally biased region" description="Low complexity" evidence="2">
    <location>
        <begin position="833"/>
        <end position="843"/>
    </location>
</feature>
<evidence type="ECO:0000313" key="4">
    <source>
        <dbReference type="EMBL" id="MEQ2564762.1"/>
    </source>
</evidence>
<feature type="region of interest" description="Disordered" evidence="2">
    <location>
        <begin position="831"/>
        <end position="856"/>
    </location>
</feature>
<comment type="caution">
    <text evidence="4">The sequence shown here is derived from an EMBL/GenBank/DDBJ whole genome shotgun (WGS) entry which is preliminary data.</text>
</comment>
<feature type="region of interest" description="Disordered" evidence="2">
    <location>
        <begin position="772"/>
        <end position="794"/>
    </location>
</feature>
<feature type="compositionally biased region" description="Acidic residues" evidence="2">
    <location>
        <begin position="844"/>
        <end position="853"/>
    </location>
</feature>
<dbReference type="PANTHER" id="PTHR32305:SF17">
    <property type="entry name" value="TRNA NUCLEASE WAPA"/>
    <property type="match status" value="1"/>
</dbReference>
<evidence type="ECO:0000313" key="5">
    <source>
        <dbReference type="Proteomes" id="UP001478133"/>
    </source>
</evidence>
<dbReference type="NCBIfam" id="TIGR01643">
    <property type="entry name" value="YD_repeat_2x"/>
    <property type="match status" value="2"/>
</dbReference>
<accession>A0ABV1HR11</accession>
<dbReference type="NCBIfam" id="TIGR03696">
    <property type="entry name" value="Rhs_assc_core"/>
    <property type="match status" value="1"/>
</dbReference>
<evidence type="ECO:0000256" key="2">
    <source>
        <dbReference type="SAM" id="MobiDB-lite"/>
    </source>
</evidence>
<dbReference type="Gene3D" id="2.180.10.10">
    <property type="entry name" value="RHS repeat-associated core"/>
    <property type="match status" value="1"/>
</dbReference>
<feature type="domain" description="Teneurin-like YD-shell" evidence="3">
    <location>
        <begin position="1014"/>
        <end position="1615"/>
    </location>
</feature>
<dbReference type="Proteomes" id="UP001478133">
    <property type="component" value="Unassembled WGS sequence"/>
</dbReference>
<proteinExistence type="predicted"/>
<dbReference type="InterPro" id="IPR050708">
    <property type="entry name" value="T6SS_VgrG/RHS"/>
</dbReference>
<dbReference type="RefSeq" id="WP_367286217.1">
    <property type="nucleotide sequence ID" value="NZ_JBBMEY010000001.1"/>
</dbReference>
<feature type="compositionally biased region" description="Low complexity" evidence="2">
    <location>
        <begin position="974"/>
        <end position="987"/>
    </location>
</feature>
<gene>
    <name evidence="4" type="ORF">ABFO16_00735</name>
</gene>
<feature type="region of interest" description="Disordered" evidence="2">
    <location>
        <begin position="1020"/>
        <end position="1043"/>
    </location>
</feature>
<evidence type="ECO:0000256" key="1">
    <source>
        <dbReference type="ARBA" id="ARBA00022737"/>
    </source>
</evidence>
<dbReference type="PANTHER" id="PTHR32305">
    <property type="match status" value="1"/>
</dbReference>
<feature type="region of interest" description="Disordered" evidence="2">
    <location>
        <begin position="974"/>
        <end position="1002"/>
    </location>
</feature>
<protein>
    <submittedName>
        <fullName evidence="4">RHS repeat-associated core domain-containing protein</fullName>
    </submittedName>
</protein>
<organism evidence="4 5">
    <name type="scientific">Ruminococcoides intestinihominis</name>
    <dbReference type="NCBI Taxonomy" id="3133161"/>
    <lineage>
        <taxon>Bacteria</taxon>
        <taxon>Bacillati</taxon>
        <taxon>Bacillota</taxon>
        <taxon>Clostridia</taxon>
        <taxon>Eubacteriales</taxon>
        <taxon>Oscillospiraceae</taxon>
        <taxon>Ruminococcoides</taxon>
    </lineage>
</organism>
<dbReference type="Pfam" id="PF25023">
    <property type="entry name" value="TEN_YD-shell"/>
    <property type="match status" value="1"/>
</dbReference>
<dbReference type="InterPro" id="IPR056823">
    <property type="entry name" value="TEN-like_YD-shell"/>
</dbReference>
<keyword evidence="5" id="KW-1185">Reference proteome</keyword>
<sequence>MYTISAPYMVDANEKYSENISLEILNHKDDTMQVKLTADKDFLLSSDIKYPVTIDPEISSGQALNTSYSYIGYGTSSPKYNPPYTLSSSEYIRWVINKLPTLTSSQKVIKATYSYSIEKIIGDVSESNPFIIKLHNYKSTSPYYDSIVIDYSAIADSSNDVSFDITSLVNSWATGESTNNGFILEAKDSAKTRTVNLSIGDKTHHKPMFTMVYKDFTGKEESLSYHTVSAGSKADVNINDYLGNLVVNQNFYESKAARMPLSLSATYNSFDYDKCYQDSMIGYGWNFSFNQYIEPITDTNLNTGDNPYQYVYIESDRRKHYLRGEGNAPTEWEDDEDLGLKLTKTSSGYILEKDSEKLYFQSSNGKGVLYKITELDNEKNHIVYGRNSSDGYINYIYDSTNQTQATFTTTTINSKKYITTINLPNSRKVNLSYTQSNGKVLLTKVKLPDNSCSNYTYDNLGRLISVKYTKEDGSQVKTGSSYSLTYNTANKVTNITERSSENKIGNYLNFEYKADNTTKVTDRNGSSETYTFDTDGTKVSTMNANGYISNSQSSDLTVTKSKDNFIKNYLDETSDFSGIKNNDGYYYSESSNPDNKYSLDTDTKYFGTNAIKIYNKDKQDKDSVIYHNISQKSLLGKYVTFSAYVKASCENNGTGKLNLAIQYKDNSEEKTIDGFAVSDEINWKRISVTAKLPSTATDVKVLLKSNGKNYTTWFDCLQLEEGETVNDYNALKNSDFTNANNWFDNSNNKFAFTYGRPYIFGAPLYVKMNSDENDTTDSTTENATGTTVKETTQSVQSTTVVSEHDVVDTTDAYGNVVKSVEGVYNRVYEVYSDTDNSENSGNDSDSEDTTSEENTDKTNYLANKYIYQRVNVNAKNVSFVLTGQAQGISVPLSNENRTFGIALNVYYQGEDTPESHYQSFNSNTTSVQSVSLSVTPENSEKLVQCVDYAFVYGYNSNTMIPSNAMLKVMVSPETTSTDSASSSSGDDNTQGTTSASSEVEYGDMLSEELDTSKSYIKSESTYDSKGNYVTEETDENGNTTKYTYDANGNKSSITNGNNVETSYTYDSSDNATSITTGGASNKYDYDYQGNVESISHNNFSFKFNYNEYNKLLSTYVGDSQIVSNTYSPYNGNLLKVSYANGSVISYTYDEYNNVTNIKCNDNTIAKYTYNKNGQISVCDDSESGETTYYYYDCNGNLESQFILGKDSTLANSVTTDENGNTVEKTEIGNNTRTITSGTDSDGKSFVDYNGLKTTEEKDEFGRVTSVLTKSKHSLNVVNKYIGDENFDDEDNVNANSTDTLSSRNINKQRVLFDGRVVSKYEYEYDNNGNITSIKKDGKEAHRYKYDKKNQLTEEYDYVNNYYINYSLDGNGNIHSVNTQALDSDKHPTGSVHGNVYYYEDKQWCDKLTRVNNIGYITYDEIGNPLNYRDGMSFTWRNGRWLSTTTLNDDTKVTYRYNANGMRTQKKVGSKVTDYYYDSNNNLIAQKTDNATLFFYYDTENSPVALSYNGKMFYYVKNLQGDIVKILDEDGNEKANYVYNAWGNILSQSNDELSSINPLRYRGYVYDEDTAMYYLQTRYYDPFTGRFINADNTVFIGSSGTAIGDNIFTYCENDPVNNVDYTGQWFYSLKKYYDYNFKKYMIISPILWYNFLESYEKLCKRNKYNKNCIGKYSSYIYGQANYPVSNMKYGKSESRISNVGCELVAIYNALKKMKKFMNFSQIILEAEMNDLVWYRGKFGTHPRKIGRFFDAHKIIYVQSNNIYDFKHDMNKYKIGIISKWNNDSSTGIHTFFVVKKSKDKCWAYNYTNNARDTKVVDLTKIKSWKFVVGYCFT</sequence>
<name>A0ABV1HR11_9FIRM</name>
<reference evidence="4 5" key="1">
    <citation type="submission" date="2024-03" db="EMBL/GenBank/DDBJ databases">
        <title>Human intestinal bacterial collection.</title>
        <authorList>
            <person name="Pauvert C."/>
            <person name="Hitch T.C.A."/>
            <person name="Clavel T."/>
        </authorList>
    </citation>
    <scope>NUCLEOTIDE SEQUENCE [LARGE SCALE GENOMIC DNA]</scope>
    <source>
        <strain evidence="4 5">CLA-AP-H18</strain>
    </source>
</reference>
<feature type="compositionally biased region" description="Polar residues" evidence="2">
    <location>
        <begin position="988"/>
        <end position="997"/>
    </location>
</feature>
<dbReference type="InterPro" id="IPR006530">
    <property type="entry name" value="YD"/>
</dbReference>
<dbReference type="Gene3D" id="2.60.120.260">
    <property type="entry name" value="Galactose-binding domain-like"/>
    <property type="match status" value="1"/>
</dbReference>
<feature type="compositionally biased region" description="Low complexity" evidence="2">
    <location>
        <begin position="776"/>
        <end position="794"/>
    </location>
</feature>
<evidence type="ECO:0000259" key="3">
    <source>
        <dbReference type="Pfam" id="PF25023"/>
    </source>
</evidence>
<keyword evidence="1" id="KW-0677">Repeat</keyword>
<dbReference type="EMBL" id="JBBMFI010000001">
    <property type="protein sequence ID" value="MEQ2564762.1"/>
    <property type="molecule type" value="Genomic_DNA"/>
</dbReference>